<dbReference type="InterPro" id="IPR024163">
    <property type="entry name" value="Aerotolerance_reg_N"/>
</dbReference>
<dbReference type="RefSeq" id="WP_345723593.1">
    <property type="nucleotide sequence ID" value="NZ_BAABRU010000014.1"/>
</dbReference>
<name>A0ABP9X6J7_9CHLR</name>
<keyword evidence="1" id="KW-1133">Transmembrane helix</keyword>
<dbReference type="Gene3D" id="3.40.50.410">
    <property type="entry name" value="von Willebrand factor, type A domain"/>
    <property type="match status" value="1"/>
</dbReference>
<evidence type="ECO:0000256" key="1">
    <source>
        <dbReference type="SAM" id="Phobius"/>
    </source>
</evidence>
<dbReference type="PROSITE" id="PS50234">
    <property type="entry name" value="VWFA"/>
    <property type="match status" value="1"/>
</dbReference>
<organism evidence="3 4">
    <name type="scientific">Herpetosiphon gulosus</name>
    <dbReference type="NCBI Taxonomy" id="1973496"/>
    <lineage>
        <taxon>Bacteria</taxon>
        <taxon>Bacillati</taxon>
        <taxon>Chloroflexota</taxon>
        <taxon>Chloroflexia</taxon>
        <taxon>Herpetosiphonales</taxon>
        <taxon>Herpetosiphonaceae</taxon>
        <taxon>Herpetosiphon</taxon>
    </lineage>
</organism>
<dbReference type="EMBL" id="BAABRU010000014">
    <property type="protein sequence ID" value="GAA5530006.1"/>
    <property type="molecule type" value="Genomic_DNA"/>
</dbReference>
<feature type="transmembrane region" description="Helical" evidence="1">
    <location>
        <begin position="596"/>
        <end position="615"/>
    </location>
</feature>
<dbReference type="SUPFAM" id="SSF53300">
    <property type="entry name" value="vWA-like"/>
    <property type="match status" value="1"/>
</dbReference>
<keyword evidence="1" id="KW-0812">Transmembrane</keyword>
<keyword evidence="4" id="KW-1185">Reference proteome</keyword>
<reference evidence="3 4" key="1">
    <citation type="submission" date="2024-02" db="EMBL/GenBank/DDBJ databases">
        <title>Herpetosiphon gulosus NBRC 112829.</title>
        <authorList>
            <person name="Ichikawa N."/>
            <person name="Katano-Makiyama Y."/>
            <person name="Hidaka K."/>
        </authorList>
    </citation>
    <scope>NUCLEOTIDE SEQUENCE [LARGE SCALE GENOMIC DNA]</scope>
    <source>
        <strain evidence="3 4">NBRC 112829</strain>
    </source>
</reference>
<dbReference type="SMART" id="SM00327">
    <property type="entry name" value="VWA"/>
    <property type="match status" value="1"/>
</dbReference>
<sequence length="634" mass="68313">MGFIAPLMFIAGGTVLAGIVTMYILRLRREERTVSSTFLWNQLVRDVEANAPWQRLRHNWLLWLQLLIALLLAFALARPFSETVGVSGQNLIVIIDRSASMGATDVAANRLEAAKAEAIRLVDQLPDGARATIMAIGGELDVPAAATTDRREIRDAIEGIELRLGGGSDMSQALSLAGALAAREEESEVAILTDGQVTVPMSATLPAKIRYFPVGTSNNNQAIAAIALNELAPGTLTFFARVTNEGQERVTRRLLVTLNGTLFNAYDLEILPGQDQTVNIDVPATATTVEARLDGSDSLPSDDVAWAIRPSSDAIPVRFITPGNRFLATALGLMPRVQVSAYLTETATFTDTALLTVLDASLPEPLPAGNLLFIAPYRSTEYFSVTGSLDRPVPRPAPTDDPLLRNVELGEVNILKSARIENAPWAHTVIDSAAGPLLIAGEVDGRRIAVLGFDTHDSDLPLNISFPLLIANLVGYLAPGTGGDSAILPPDQELAFAVTNDISGVRLIQPNGETHEATPNNGLISFDGSLMNQAGIYSVELLRDGVVSKTQRYVVNAYRESEAKITPVQVLDVAQIGGGQVGSSETTQAKAGRAEWWRWLALAALIFVLIEWVFAQRSAFTRLKLWWNARRSAA</sequence>
<dbReference type="Pfam" id="PF07584">
    <property type="entry name" value="BatA"/>
    <property type="match status" value="1"/>
</dbReference>
<dbReference type="InterPro" id="IPR036465">
    <property type="entry name" value="vWFA_dom_sf"/>
</dbReference>
<comment type="caution">
    <text evidence="3">The sequence shown here is derived from an EMBL/GenBank/DDBJ whole genome shotgun (WGS) entry which is preliminary data.</text>
</comment>
<feature type="transmembrane region" description="Helical" evidence="1">
    <location>
        <begin position="6"/>
        <end position="25"/>
    </location>
</feature>
<feature type="domain" description="VWFA" evidence="2">
    <location>
        <begin position="90"/>
        <end position="258"/>
    </location>
</feature>
<gene>
    <name evidence="3" type="ORF">Hgul01_03820</name>
</gene>
<dbReference type="Pfam" id="PF13519">
    <property type="entry name" value="VWA_2"/>
    <property type="match status" value="1"/>
</dbReference>
<dbReference type="Proteomes" id="UP001428290">
    <property type="component" value="Unassembled WGS sequence"/>
</dbReference>
<evidence type="ECO:0000313" key="3">
    <source>
        <dbReference type="EMBL" id="GAA5530006.1"/>
    </source>
</evidence>
<accession>A0ABP9X6J7</accession>
<dbReference type="NCBIfam" id="TIGR02226">
    <property type="entry name" value="two_anch"/>
    <property type="match status" value="1"/>
</dbReference>
<evidence type="ECO:0000313" key="4">
    <source>
        <dbReference type="Proteomes" id="UP001428290"/>
    </source>
</evidence>
<proteinExistence type="predicted"/>
<dbReference type="PANTHER" id="PTHR37464:SF1">
    <property type="entry name" value="BLL2463 PROTEIN"/>
    <property type="match status" value="1"/>
</dbReference>
<dbReference type="InterPro" id="IPR011933">
    <property type="entry name" value="Double_TM_dom"/>
</dbReference>
<dbReference type="InterPro" id="IPR002035">
    <property type="entry name" value="VWF_A"/>
</dbReference>
<dbReference type="PANTHER" id="PTHR37464">
    <property type="entry name" value="BLL2463 PROTEIN"/>
    <property type="match status" value="1"/>
</dbReference>
<feature type="transmembrane region" description="Helical" evidence="1">
    <location>
        <begin position="60"/>
        <end position="77"/>
    </location>
</feature>
<protein>
    <recommendedName>
        <fullName evidence="2">VWFA domain-containing protein</fullName>
    </recommendedName>
</protein>
<evidence type="ECO:0000259" key="2">
    <source>
        <dbReference type="PROSITE" id="PS50234"/>
    </source>
</evidence>
<keyword evidence="1" id="KW-0472">Membrane</keyword>